<dbReference type="Proteomes" id="UP000287651">
    <property type="component" value="Unassembled WGS sequence"/>
</dbReference>
<evidence type="ECO:0000313" key="2">
    <source>
        <dbReference type="EMBL" id="RRT57580.1"/>
    </source>
</evidence>
<feature type="region of interest" description="Disordered" evidence="1">
    <location>
        <begin position="23"/>
        <end position="49"/>
    </location>
</feature>
<accession>A0A426Z0T5</accession>
<organism evidence="2 3">
    <name type="scientific">Ensete ventricosum</name>
    <name type="common">Abyssinian banana</name>
    <name type="synonym">Musa ensete</name>
    <dbReference type="NCBI Taxonomy" id="4639"/>
    <lineage>
        <taxon>Eukaryota</taxon>
        <taxon>Viridiplantae</taxon>
        <taxon>Streptophyta</taxon>
        <taxon>Embryophyta</taxon>
        <taxon>Tracheophyta</taxon>
        <taxon>Spermatophyta</taxon>
        <taxon>Magnoliopsida</taxon>
        <taxon>Liliopsida</taxon>
        <taxon>Zingiberales</taxon>
        <taxon>Musaceae</taxon>
        <taxon>Ensete</taxon>
    </lineage>
</organism>
<reference evidence="2 3" key="1">
    <citation type="journal article" date="2014" name="Agronomy (Basel)">
        <title>A Draft Genome Sequence for Ensete ventricosum, the Drought-Tolerant Tree Against Hunger.</title>
        <authorList>
            <person name="Harrison J."/>
            <person name="Moore K.A."/>
            <person name="Paszkiewicz K."/>
            <person name="Jones T."/>
            <person name="Grant M."/>
            <person name="Ambacheew D."/>
            <person name="Muzemil S."/>
            <person name="Studholme D.J."/>
        </authorList>
    </citation>
    <scope>NUCLEOTIDE SEQUENCE [LARGE SCALE GENOMIC DNA]</scope>
</reference>
<sequence>MQPITRQVRKTVIDINYKTSLLPDTDSQTRSSVKMRPHQPNPSCRSKSREAHVVRPISIQRLLTPQLRVYAVGVSWALPSLRRSLLRNVNEITKQSPYSPPADRICLPLDRGIIVLSSIMPQYEHKFDRV</sequence>
<evidence type="ECO:0000313" key="3">
    <source>
        <dbReference type="Proteomes" id="UP000287651"/>
    </source>
</evidence>
<comment type="caution">
    <text evidence="2">The sequence shown here is derived from an EMBL/GenBank/DDBJ whole genome shotgun (WGS) entry which is preliminary data.</text>
</comment>
<protein>
    <submittedName>
        <fullName evidence="2">Uncharacterized protein</fullName>
    </submittedName>
</protein>
<dbReference type="AlphaFoldDB" id="A0A426Z0T5"/>
<evidence type="ECO:0000256" key="1">
    <source>
        <dbReference type="SAM" id="MobiDB-lite"/>
    </source>
</evidence>
<dbReference type="EMBL" id="AMZH03009099">
    <property type="protein sequence ID" value="RRT57580.1"/>
    <property type="molecule type" value="Genomic_DNA"/>
</dbReference>
<name>A0A426Z0T5_ENSVE</name>
<gene>
    <name evidence="2" type="ORF">B296_00030688</name>
</gene>
<proteinExistence type="predicted"/>